<accession>A0A833S9A0</accession>
<reference evidence="8" key="1">
    <citation type="submission" date="2019-11" db="EMBL/GenBank/DDBJ databases">
        <title>The nuclear and mitochondrial genomes of Frieseomelitta varia - a highly eusocial stingless bee (Meliponini) with a permanently sterile worker caste.</title>
        <authorList>
            <person name="Freitas F.C.P."/>
            <person name="Lourenco A.P."/>
            <person name="Nunes F.M.F."/>
            <person name="Paschoal A.R."/>
            <person name="Abreu F.C.P."/>
            <person name="Barbin F.O."/>
            <person name="Bataglia L."/>
            <person name="Cardoso-Junior C.A.M."/>
            <person name="Cervoni M.S."/>
            <person name="Silva S.R."/>
            <person name="Dalarmi F."/>
            <person name="Del Lama M.A."/>
            <person name="Depintor T.S."/>
            <person name="Ferreira K.M."/>
            <person name="Goria P.S."/>
            <person name="Jaskot M.C."/>
            <person name="Lago D.C."/>
            <person name="Luna-Lucena D."/>
            <person name="Moda L.M."/>
            <person name="Nascimento L."/>
            <person name="Pedrino M."/>
            <person name="Rabico F.O."/>
            <person name="Sanches F.C."/>
            <person name="Santos D.E."/>
            <person name="Santos C.G."/>
            <person name="Vieira J."/>
            <person name="Lopes T.F."/>
            <person name="Barchuk A.R."/>
            <person name="Hartfelder K."/>
            <person name="Simoes Z.L.P."/>
            <person name="Bitondi M.M.G."/>
            <person name="Pinheiro D.G."/>
        </authorList>
    </citation>
    <scope>NUCLEOTIDE SEQUENCE</scope>
    <source>
        <strain evidence="8">USP_RPSP 00005682</strain>
        <tissue evidence="8">Whole individual</tissue>
    </source>
</reference>
<protein>
    <recommendedName>
        <fullName evidence="7">Sulfatase N-terminal domain-containing protein</fullName>
    </recommendedName>
</protein>
<keyword evidence="3" id="KW-0479">Metal-binding</keyword>
<dbReference type="Gene3D" id="3.40.720.10">
    <property type="entry name" value="Alkaline Phosphatase, subunit A"/>
    <property type="match status" value="1"/>
</dbReference>
<dbReference type="InterPro" id="IPR047115">
    <property type="entry name" value="ARSB"/>
</dbReference>
<keyword evidence="6" id="KW-0325">Glycoprotein</keyword>
<dbReference type="SUPFAM" id="SSF53649">
    <property type="entry name" value="Alkaline phosphatase-like"/>
    <property type="match status" value="1"/>
</dbReference>
<feature type="domain" description="Sulfatase N-terminal" evidence="7">
    <location>
        <begin position="13"/>
        <end position="73"/>
    </location>
</feature>
<sequence length="77" mass="8953">MQGYPLKAGERRAIPLGNTLLPEYLQKLGYATHLVGKWHTGYYSDYHTPAYRGFDTFMGYYTGYVTYFNHTIEQDFG</sequence>
<comment type="similarity">
    <text evidence="2">Belongs to the sulfatase family.</text>
</comment>
<keyword evidence="4" id="KW-0378">Hydrolase</keyword>
<dbReference type="AlphaFoldDB" id="A0A833S9A0"/>
<comment type="cofactor">
    <cofactor evidence="1">
        <name>Ca(2+)</name>
        <dbReference type="ChEBI" id="CHEBI:29108"/>
    </cofactor>
</comment>
<name>A0A833S9A0_9HYME</name>
<comment type="caution">
    <text evidence="8">The sequence shown here is derived from an EMBL/GenBank/DDBJ whole genome shotgun (WGS) entry which is preliminary data.</text>
</comment>
<dbReference type="GO" id="GO:0008484">
    <property type="term" value="F:sulfuric ester hydrolase activity"/>
    <property type="evidence" value="ECO:0007669"/>
    <property type="project" value="InterPro"/>
</dbReference>
<dbReference type="PANTHER" id="PTHR10342:SF273">
    <property type="entry name" value="RE14504P"/>
    <property type="match status" value="1"/>
</dbReference>
<dbReference type="PROSITE" id="PS00149">
    <property type="entry name" value="SULFATASE_2"/>
    <property type="match status" value="1"/>
</dbReference>
<dbReference type="Proteomes" id="UP000655588">
    <property type="component" value="Unassembled WGS sequence"/>
</dbReference>
<keyword evidence="5" id="KW-0106">Calcium</keyword>
<evidence type="ECO:0000259" key="7">
    <source>
        <dbReference type="Pfam" id="PF00884"/>
    </source>
</evidence>
<dbReference type="PANTHER" id="PTHR10342">
    <property type="entry name" value="ARYLSULFATASE"/>
    <property type="match status" value="1"/>
</dbReference>
<gene>
    <name evidence="8" type="ORF">E2986_11308</name>
</gene>
<evidence type="ECO:0000256" key="3">
    <source>
        <dbReference type="ARBA" id="ARBA00022723"/>
    </source>
</evidence>
<proteinExistence type="inferred from homology"/>
<evidence type="ECO:0000313" key="9">
    <source>
        <dbReference type="Proteomes" id="UP000655588"/>
    </source>
</evidence>
<evidence type="ECO:0000256" key="5">
    <source>
        <dbReference type="ARBA" id="ARBA00022837"/>
    </source>
</evidence>
<evidence type="ECO:0000256" key="6">
    <source>
        <dbReference type="ARBA" id="ARBA00023180"/>
    </source>
</evidence>
<dbReference type="InterPro" id="IPR000917">
    <property type="entry name" value="Sulfatase_N"/>
</dbReference>
<keyword evidence="9" id="KW-1185">Reference proteome</keyword>
<dbReference type="InterPro" id="IPR024607">
    <property type="entry name" value="Sulfatase_CS"/>
</dbReference>
<evidence type="ECO:0000256" key="2">
    <source>
        <dbReference type="ARBA" id="ARBA00008779"/>
    </source>
</evidence>
<evidence type="ECO:0000313" key="8">
    <source>
        <dbReference type="EMBL" id="KAF3422433.1"/>
    </source>
</evidence>
<dbReference type="Pfam" id="PF00884">
    <property type="entry name" value="Sulfatase"/>
    <property type="match status" value="1"/>
</dbReference>
<evidence type="ECO:0000256" key="4">
    <source>
        <dbReference type="ARBA" id="ARBA00022801"/>
    </source>
</evidence>
<dbReference type="EMBL" id="WNWW01000715">
    <property type="protein sequence ID" value="KAF3422433.1"/>
    <property type="molecule type" value="Genomic_DNA"/>
</dbReference>
<organism evidence="8 9">
    <name type="scientific">Frieseomelitta varia</name>
    <dbReference type="NCBI Taxonomy" id="561572"/>
    <lineage>
        <taxon>Eukaryota</taxon>
        <taxon>Metazoa</taxon>
        <taxon>Ecdysozoa</taxon>
        <taxon>Arthropoda</taxon>
        <taxon>Hexapoda</taxon>
        <taxon>Insecta</taxon>
        <taxon>Pterygota</taxon>
        <taxon>Neoptera</taxon>
        <taxon>Endopterygota</taxon>
        <taxon>Hymenoptera</taxon>
        <taxon>Apocrita</taxon>
        <taxon>Aculeata</taxon>
        <taxon>Apoidea</taxon>
        <taxon>Anthophila</taxon>
        <taxon>Apidae</taxon>
        <taxon>Frieseomelitta</taxon>
    </lineage>
</organism>
<evidence type="ECO:0000256" key="1">
    <source>
        <dbReference type="ARBA" id="ARBA00001913"/>
    </source>
</evidence>
<dbReference type="InterPro" id="IPR017850">
    <property type="entry name" value="Alkaline_phosphatase_core_sf"/>
</dbReference>
<dbReference type="GO" id="GO:0046872">
    <property type="term" value="F:metal ion binding"/>
    <property type="evidence" value="ECO:0007669"/>
    <property type="project" value="UniProtKB-KW"/>
</dbReference>